<keyword evidence="1" id="KW-0472">Membrane</keyword>
<feature type="transmembrane region" description="Helical" evidence="1">
    <location>
        <begin position="7"/>
        <end position="34"/>
    </location>
</feature>
<gene>
    <name evidence="2" type="ORF">SAMN02745114_01003</name>
</gene>
<keyword evidence="1" id="KW-0812">Transmembrane</keyword>
<dbReference type="Proteomes" id="UP000190657">
    <property type="component" value="Unassembled WGS sequence"/>
</dbReference>
<accession>A0A1T4LSY7</accession>
<evidence type="ECO:0000256" key="1">
    <source>
        <dbReference type="SAM" id="Phobius"/>
    </source>
</evidence>
<dbReference type="EMBL" id="FUWW01000009">
    <property type="protein sequence ID" value="SJZ57736.1"/>
    <property type="molecule type" value="Genomic_DNA"/>
</dbReference>
<feature type="transmembrane region" description="Helical" evidence="1">
    <location>
        <begin position="71"/>
        <end position="91"/>
    </location>
</feature>
<evidence type="ECO:0000313" key="3">
    <source>
        <dbReference type="Proteomes" id="UP000190657"/>
    </source>
</evidence>
<protein>
    <submittedName>
        <fullName evidence="2">Uncharacterized protein</fullName>
    </submittedName>
</protein>
<evidence type="ECO:0000313" key="2">
    <source>
        <dbReference type="EMBL" id="SJZ57736.1"/>
    </source>
</evidence>
<sequence length="126" mass="13843">MKKTDNILLGFVLKSVFLSIAFVVFLTAVFSKIVITFDLDNLYCSYLGYAVLFITSFITALLSTMNFKNSLALMCVLSNIPVIILSVINSIVNKSFIQLAICAVIVIVGSLLSAIINAKRTRKLKV</sequence>
<proteinExistence type="predicted"/>
<organism evidence="2 3">
    <name type="scientific">Eubacterium coprostanoligenes</name>
    <dbReference type="NCBI Taxonomy" id="290054"/>
    <lineage>
        <taxon>Bacteria</taxon>
        <taxon>Bacillati</taxon>
        <taxon>Bacillota</taxon>
        <taxon>Clostridia</taxon>
        <taxon>Eubacteriales</taxon>
        <taxon>Eubacteriaceae</taxon>
        <taxon>Eubacterium</taxon>
    </lineage>
</organism>
<dbReference type="AlphaFoldDB" id="A0A1T4LSY7"/>
<name>A0A1T4LSY7_9FIRM</name>
<keyword evidence="3" id="KW-1185">Reference proteome</keyword>
<feature type="transmembrane region" description="Helical" evidence="1">
    <location>
        <begin position="97"/>
        <end position="116"/>
    </location>
</feature>
<dbReference type="RefSeq" id="WP_078768483.1">
    <property type="nucleotide sequence ID" value="NZ_FUWW01000009.1"/>
</dbReference>
<feature type="transmembrane region" description="Helical" evidence="1">
    <location>
        <begin position="46"/>
        <end position="64"/>
    </location>
</feature>
<reference evidence="2 3" key="1">
    <citation type="submission" date="2017-02" db="EMBL/GenBank/DDBJ databases">
        <authorList>
            <person name="Peterson S.W."/>
        </authorList>
    </citation>
    <scope>NUCLEOTIDE SEQUENCE [LARGE SCALE GENOMIC DNA]</scope>
    <source>
        <strain evidence="2 3">ATCC 51222</strain>
    </source>
</reference>
<dbReference type="STRING" id="290054.SAMN02745114_01003"/>
<keyword evidence="1" id="KW-1133">Transmembrane helix</keyword>